<accession>A0A2P2MIF6</accession>
<protein>
    <submittedName>
        <fullName evidence="2">Uncharacterized protein</fullName>
    </submittedName>
</protein>
<dbReference type="AlphaFoldDB" id="A0A2P2MIF6"/>
<sequence length="57" mass="6799">MELKSLCLLCVAICFTYHIVHSWFSVFWDAYIVHLLQFVSWMLFGFLIGRLLNSPWC</sequence>
<keyword evidence="1" id="KW-1133">Transmembrane helix</keyword>
<keyword evidence="1" id="KW-0812">Transmembrane</keyword>
<feature type="transmembrane region" description="Helical" evidence="1">
    <location>
        <begin position="32"/>
        <end position="52"/>
    </location>
</feature>
<evidence type="ECO:0000256" key="1">
    <source>
        <dbReference type="SAM" id="Phobius"/>
    </source>
</evidence>
<proteinExistence type="predicted"/>
<keyword evidence="1" id="KW-0472">Membrane</keyword>
<evidence type="ECO:0000313" key="2">
    <source>
        <dbReference type="EMBL" id="MBX29998.1"/>
    </source>
</evidence>
<reference evidence="2" key="1">
    <citation type="submission" date="2018-02" db="EMBL/GenBank/DDBJ databases">
        <title>Rhizophora mucronata_Transcriptome.</title>
        <authorList>
            <person name="Meera S.P."/>
            <person name="Sreeshan A."/>
            <person name="Augustine A."/>
        </authorList>
    </citation>
    <scope>NUCLEOTIDE SEQUENCE</scope>
    <source>
        <tissue evidence="2">Leaf</tissue>
    </source>
</reference>
<dbReference type="EMBL" id="GGEC01049514">
    <property type="protein sequence ID" value="MBX29998.1"/>
    <property type="molecule type" value="Transcribed_RNA"/>
</dbReference>
<name>A0A2P2MIF6_RHIMU</name>
<organism evidence="2">
    <name type="scientific">Rhizophora mucronata</name>
    <name type="common">Asiatic mangrove</name>
    <dbReference type="NCBI Taxonomy" id="61149"/>
    <lineage>
        <taxon>Eukaryota</taxon>
        <taxon>Viridiplantae</taxon>
        <taxon>Streptophyta</taxon>
        <taxon>Embryophyta</taxon>
        <taxon>Tracheophyta</taxon>
        <taxon>Spermatophyta</taxon>
        <taxon>Magnoliopsida</taxon>
        <taxon>eudicotyledons</taxon>
        <taxon>Gunneridae</taxon>
        <taxon>Pentapetalae</taxon>
        <taxon>rosids</taxon>
        <taxon>fabids</taxon>
        <taxon>Malpighiales</taxon>
        <taxon>Rhizophoraceae</taxon>
        <taxon>Rhizophora</taxon>
    </lineage>
</organism>